<dbReference type="InterPro" id="IPR025476">
    <property type="entry name" value="Helitron_helicase-like"/>
</dbReference>
<accession>A0ABN7V5Y9</accession>
<gene>
    <name evidence="2" type="ORF">GMARGA_LOCUS14254</name>
</gene>
<dbReference type="Pfam" id="PF14214">
    <property type="entry name" value="Helitron_like_N"/>
    <property type="match status" value="1"/>
</dbReference>
<comment type="caution">
    <text evidence="2">The sequence shown here is derived from an EMBL/GenBank/DDBJ whole genome shotgun (WGS) entry which is preliminary data.</text>
</comment>
<feature type="non-terminal residue" evidence="2">
    <location>
        <position position="179"/>
    </location>
</feature>
<organism evidence="2 3">
    <name type="scientific">Gigaspora margarita</name>
    <dbReference type="NCBI Taxonomy" id="4874"/>
    <lineage>
        <taxon>Eukaryota</taxon>
        <taxon>Fungi</taxon>
        <taxon>Fungi incertae sedis</taxon>
        <taxon>Mucoromycota</taxon>
        <taxon>Glomeromycotina</taxon>
        <taxon>Glomeromycetes</taxon>
        <taxon>Diversisporales</taxon>
        <taxon>Gigasporaceae</taxon>
        <taxon>Gigaspora</taxon>
    </lineage>
</organism>
<evidence type="ECO:0000313" key="2">
    <source>
        <dbReference type="EMBL" id="CAG8729423.1"/>
    </source>
</evidence>
<dbReference type="Proteomes" id="UP000789901">
    <property type="component" value="Unassembled WGS sequence"/>
</dbReference>
<proteinExistence type="predicted"/>
<dbReference type="PANTHER" id="PTHR45786:SF74">
    <property type="entry name" value="ATP-DEPENDENT DNA HELICASE"/>
    <property type="match status" value="1"/>
</dbReference>
<sequence>MSANGTAVLRDLFVRNDKVGKDFHKNIRAYNSAFAFTSMGIRLDENLASDTLEFIKSLLDQLNSFVSNFRSISRYSNITNLCLCIKADHGLDQCIYNMPTALQVTAVWIEGNNPESHVKLTARQYYSYRLHFRNPSVALLFYGGRLFQQYVVDNYIKIESKHLNYLYYNQDKICKEHYQ</sequence>
<dbReference type="EMBL" id="CAJVQB010009369">
    <property type="protein sequence ID" value="CAG8729423.1"/>
    <property type="molecule type" value="Genomic_DNA"/>
</dbReference>
<evidence type="ECO:0000259" key="1">
    <source>
        <dbReference type="Pfam" id="PF14214"/>
    </source>
</evidence>
<reference evidence="2 3" key="1">
    <citation type="submission" date="2021-06" db="EMBL/GenBank/DDBJ databases">
        <authorList>
            <person name="Kallberg Y."/>
            <person name="Tangrot J."/>
            <person name="Rosling A."/>
        </authorList>
    </citation>
    <scope>NUCLEOTIDE SEQUENCE [LARGE SCALE GENOMIC DNA]</scope>
    <source>
        <strain evidence="2 3">120-4 pot B 10/14</strain>
    </source>
</reference>
<feature type="domain" description="Helitron helicase-like" evidence="1">
    <location>
        <begin position="125"/>
        <end position="178"/>
    </location>
</feature>
<name>A0ABN7V5Y9_GIGMA</name>
<evidence type="ECO:0000313" key="3">
    <source>
        <dbReference type="Proteomes" id="UP000789901"/>
    </source>
</evidence>
<protein>
    <submittedName>
        <fullName evidence="2">29321_t:CDS:1</fullName>
    </submittedName>
</protein>
<dbReference type="PANTHER" id="PTHR45786">
    <property type="entry name" value="DNA BINDING PROTEIN-LIKE"/>
    <property type="match status" value="1"/>
</dbReference>
<keyword evidence="3" id="KW-1185">Reference proteome</keyword>